<evidence type="ECO:0000313" key="2">
    <source>
        <dbReference type="EMBL" id="SNR72762.1"/>
    </source>
</evidence>
<dbReference type="Proteomes" id="UP000198297">
    <property type="component" value="Unassembled WGS sequence"/>
</dbReference>
<name>A0A238YP31_HALEZ</name>
<protein>
    <submittedName>
        <fullName evidence="2">von Willebrand factor type A domain-containing protein</fullName>
    </submittedName>
</protein>
<dbReference type="EMBL" id="FZNK01000016">
    <property type="protein sequence ID" value="SNR72762.1"/>
    <property type="molecule type" value="Genomic_DNA"/>
</dbReference>
<evidence type="ECO:0000313" key="3">
    <source>
        <dbReference type="Proteomes" id="UP000198297"/>
    </source>
</evidence>
<dbReference type="InterPro" id="IPR002035">
    <property type="entry name" value="VWF_A"/>
</dbReference>
<dbReference type="AlphaFoldDB" id="A0A238YP31"/>
<organism evidence="2 3">
    <name type="scientific">Halorubrum ezzemoulense</name>
    <name type="common">Halorubrum chaoviator</name>
    <dbReference type="NCBI Taxonomy" id="337243"/>
    <lineage>
        <taxon>Archaea</taxon>
        <taxon>Methanobacteriati</taxon>
        <taxon>Methanobacteriota</taxon>
        <taxon>Stenosarchaea group</taxon>
        <taxon>Halobacteria</taxon>
        <taxon>Halobacteriales</taxon>
        <taxon>Haloferacaceae</taxon>
        <taxon>Halorubrum</taxon>
    </lineage>
</organism>
<dbReference type="InterPro" id="IPR036465">
    <property type="entry name" value="vWFA_dom_sf"/>
</dbReference>
<sequence>MRKYAMTKKLTTMKRRSKGFVDEIHCDGRHYGVVNSFDSSCWLGTLRSSSSDLKADVGKLSAGGQTALYDSVYHSIGSLAKAHYEANRQGIPMAVLTFTDGKENNSSRDVRDVRKLIRDLEFFPSNNCYFIIAGVGDASDRQMRELCRDDYGLYISASDINEVFDTFKRLLLKLVLKDKRAAVKTRKNGKVVKVKGRKRSVGASIKEVDYALNLDCSGSMG</sequence>
<evidence type="ECO:0000259" key="1">
    <source>
        <dbReference type="PROSITE" id="PS50234"/>
    </source>
</evidence>
<dbReference type="Gene3D" id="3.40.50.410">
    <property type="entry name" value="von Willebrand factor, type A domain"/>
    <property type="match status" value="1"/>
</dbReference>
<accession>A0A238YP31</accession>
<proteinExistence type="predicted"/>
<gene>
    <name evidence="2" type="ORF">SAMN06266787_1162</name>
</gene>
<reference evidence="2 3" key="1">
    <citation type="submission" date="2017-06" db="EMBL/GenBank/DDBJ databases">
        <authorList>
            <person name="Kim H.J."/>
            <person name="Triplett B.A."/>
        </authorList>
    </citation>
    <scope>NUCLEOTIDE SEQUENCE [LARGE SCALE GENOMIC DNA]</scope>
    <source>
        <strain evidence="2 3">DSM 19316</strain>
    </source>
</reference>
<dbReference type="Pfam" id="PF00092">
    <property type="entry name" value="VWA"/>
    <property type="match status" value="1"/>
</dbReference>
<dbReference type="SUPFAM" id="SSF53300">
    <property type="entry name" value="vWA-like"/>
    <property type="match status" value="1"/>
</dbReference>
<dbReference type="PROSITE" id="PS50234">
    <property type="entry name" value="VWFA"/>
    <property type="match status" value="1"/>
</dbReference>
<feature type="domain" description="VWFA" evidence="1">
    <location>
        <begin position="43"/>
        <end position="170"/>
    </location>
</feature>